<name>A0A1Y1IMH7_KLENI</name>
<protein>
    <submittedName>
        <fullName evidence="2">Uncharacterized protein</fullName>
    </submittedName>
</protein>
<feature type="region of interest" description="Disordered" evidence="1">
    <location>
        <begin position="112"/>
        <end position="149"/>
    </location>
</feature>
<evidence type="ECO:0000256" key="1">
    <source>
        <dbReference type="SAM" id="MobiDB-lite"/>
    </source>
</evidence>
<evidence type="ECO:0000313" key="3">
    <source>
        <dbReference type="Proteomes" id="UP000054558"/>
    </source>
</evidence>
<proteinExistence type="predicted"/>
<sequence>MRGWAAAPRLRARERAHTSAGKRACGTGLFRQRRYMCPDSGGPLPHRLADYRNGTLRLRDRRSTTWVDALFKGLPLRILYDKKLEAHRSGRHQQENNRDEQDRLLSVLEMIEEEERNRRTSHRTDRKEKRCTSSTAVRTSPDPKHGPSKKVRLSALALNPSRKDGQRRARWAPVKAAGHASTKKIGAHVAARLTTARLVA</sequence>
<accession>A0A1Y1IMH7</accession>
<organism evidence="2 3">
    <name type="scientific">Klebsormidium nitens</name>
    <name type="common">Green alga</name>
    <name type="synonym">Ulothrix nitens</name>
    <dbReference type="NCBI Taxonomy" id="105231"/>
    <lineage>
        <taxon>Eukaryota</taxon>
        <taxon>Viridiplantae</taxon>
        <taxon>Streptophyta</taxon>
        <taxon>Klebsormidiophyceae</taxon>
        <taxon>Klebsormidiales</taxon>
        <taxon>Klebsormidiaceae</taxon>
        <taxon>Klebsormidium</taxon>
    </lineage>
</organism>
<keyword evidence="3" id="KW-1185">Reference proteome</keyword>
<feature type="compositionally biased region" description="Basic and acidic residues" evidence="1">
    <location>
        <begin position="115"/>
        <end position="131"/>
    </location>
</feature>
<gene>
    <name evidence="2" type="ORF">KFL_005870060</name>
</gene>
<dbReference type="AlphaFoldDB" id="A0A1Y1IMH7"/>
<dbReference type="Proteomes" id="UP000054558">
    <property type="component" value="Unassembled WGS sequence"/>
</dbReference>
<dbReference type="EMBL" id="DF237536">
    <property type="protein sequence ID" value="GAQ89996.1"/>
    <property type="molecule type" value="Genomic_DNA"/>
</dbReference>
<reference evidence="2 3" key="1">
    <citation type="journal article" date="2014" name="Nat. Commun.">
        <title>Klebsormidium flaccidum genome reveals primary factors for plant terrestrial adaptation.</title>
        <authorList>
            <person name="Hori K."/>
            <person name="Maruyama F."/>
            <person name="Fujisawa T."/>
            <person name="Togashi T."/>
            <person name="Yamamoto N."/>
            <person name="Seo M."/>
            <person name="Sato S."/>
            <person name="Yamada T."/>
            <person name="Mori H."/>
            <person name="Tajima N."/>
            <person name="Moriyama T."/>
            <person name="Ikeuchi M."/>
            <person name="Watanabe M."/>
            <person name="Wada H."/>
            <person name="Kobayashi K."/>
            <person name="Saito M."/>
            <person name="Masuda T."/>
            <person name="Sasaki-Sekimoto Y."/>
            <person name="Mashiguchi K."/>
            <person name="Awai K."/>
            <person name="Shimojima M."/>
            <person name="Masuda S."/>
            <person name="Iwai M."/>
            <person name="Nobusawa T."/>
            <person name="Narise T."/>
            <person name="Kondo S."/>
            <person name="Saito H."/>
            <person name="Sato R."/>
            <person name="Murakawa M."/>
            <person name="Ihara Y."/>
            <person name="Oshima-Yamada Y."/>
            <person name="Ohtaka K."/>
            <person name="Satoh M."/>
            <person name="Sonobe K."/>
            <person name="Ishii M."/>
            <person name="Ohtani R."/>
            <person name="Kanamori-Sato M."/>
            <person name="Honoki R."/>
            <person name="Miyazaki D."/>
            <person name="Mochizuki H."/>
            <person name="Umetsu J."/>
            <person name="Higashi K."/>
            <person name="Shibata D."/>
            <person name="Kamiya Y."/>
            <person name="Sato N."/>
            <person name="Nakamura Y."/>
            <person name="Tabata S."/>
            <person name="Ida S."/>
            <person name="Kurokawa K."/>
            <person name="Ohta H."/>
        </authorList>
    </citation>
    <scope>NUCLEOTIDE SEQUENCE [LARGE SCALE GENOMIC DNA]</scope>
    <source>
        <strain evidence="2 3">NIES-2285</strain>
    </source>
</reference>
<evidence type="ECO:0000313" key="2">
    <source>
        <dbReference type="EMBL" id="GAQ89996.1"/>
    </source>
</evidence>